<evidence type="ECO:0000259" key="1">
    <source>
        <dbReference type="Pfam" id="PF01261"/>
    </source>
</evidence>
<evidence type="ECO:0000313" key="3">
    <source>
        <dbReference type="Proteomes" id="UP001418796"/>
    </source>
</evidence>
<dbReference type="InterPro" id="IPR013022">
    <property type="entry name" value="Xyl_isomerase-like_TIM-brl"/>
</dbReference>
<reference evidence="2 3" key="1">
    <citation type="submission" date="2024-03" db="EMBL/GenBank/DDBJ databases">
        <title>Bacilli Hybrid Assemblies.</title>
        <authorList>
            <person name="Kovac J."/>
        </authorList>
    </citation>
    <scope>NUCLEOTIDE SEQUENCE [LARGE SCALE GENOMIC DNA]</scope>
    <source>
        <strain evidence="2 3">FSL R7-0666</strain>
    </source>
</reference>
<comment type="caution">
    <text evidence="2">The sequence shown here is derived from an EMBL/GenBank/DDBJ whole genome shotgun (WGS) entry which is preliminary data.</text>
</comment>
<proteinExistence type="predicted"/>
<keyword evidence="3" id="KW-1185">Reference proteome</keyword>
<dbReference type="PANTHER" id="PTHR12110:SF41">
    <property type="entry name" value="INOSOSE DEHYDRATASE"/>
    <property type="match status" value="1"/>
</dbReference>
<dbReference type="Pfam" id="PF01261">
    <property type="entry name" value="AP_endonuc_2"/>
    <property type="match status" value="1"/>
</dbReference>
<dbReference type="Proteomes" id="UP001418796">
    <property type="component" value="Unassembled WGS sequence"/>
</dbReference>
<organism evidence="2 3">
    <name type="scientific">Alkalicoccobacillus gibsonii</name>
    <dbReference type="NCBI Taxonomy" id="79881"/>
    <lineage>
        <taxon>Bacteria</taxon>
        <taxon>Bacillati</taxon>
        <taxon>Bacillota</taxon>
        <taxon>Bacilli</taxon>
        <taxon>Bacillales</taxon>
        <taxon>Bacillaceae</taxon>
        <taxon>Alkalicoccobacillus</taxon>
    </lineage>
</organism>
<dbReference type="InterPro" id="IPR050312">
    <property type="entry name" value="IolE/XylAMocC-like"/>
</dbReference>
<dbReference type="GO" id="GO:0016853">
    <property type="term" value="F:isomerase activity"/>
    <property type="evidence" value="ECO:0007669"/>
    <property type="project" value="UniProtKB-KW"/>
</dbReference>
<evidence type="ECO:0000313" key="2">
    <source>
        <dbReference type="EMBL" id="MEN0643240.1"/>
    </source>
</evidence>
<name>A0ABU9VH50_9BACI</name>
<protein>
    <submittedName>
        <fullName evidence="2">Sugar phosphate isomerase/epimerase</fullName>
    </submittedName>
</protein>
<gene>
    <name evidence="2" type="ORF">MKY91_08795</name>
</gene>
<sequence length="257" mass="29076">MIKTGMCSVTFREESVDQVIKWTKEADLNGIEWGADVHVIPGDLEQAIDVALKTQKAGLEVLSYGSYYRAGATQHDYPFTSILQTAKKLGAPSIRIWAGEAGSDEVMKSERKQVVEDIQAVATLASEVGIEVHLEYHGGTLTDTSESARELIEEINHSNVSLYWQPAVGLTLEERIATIQDVKPFIRHVHAFHWLEYERLALAEGVDAWQLYLDQLLLENQRIDQHFLLEFVKDEDPTQFKKDAQVLINLIKESKKK</sequence>
<feature type="domain" description="Xylose isomerase-like TIM barrel" evidence="1">
    <location>
        <begin position="21"/>
        <end position="247"/>
    </location>
</feature>
<dbReference type="PANTHER" id="PTHR12110">
    <property type="entry name" value="HYDROXYPYRUVATE ISOMERASE"/>
    <property type="match status" value="1"/>
</dbReference>
<keyword evidence="2" id="KW-0413">Isomerase</keyword>
<dbReference type="SUPFAM" id="SSF51658">
    <property type="entry name" value="Xylose isomerase-like"/>
    <property type="match status" value="1"/>
</dbReference>
<dbReference type="RefSeq" id="WP_343130191.1">
    <property type="nucleotide sequence ID" value="NZ_JBCITK010000001.1"/>
</dbReference>
<dbReference type="InterPro" id="IPR036237">
    <property type="entry name" value="Xyl_isomerase-like_sf"/>
</dbReference>
<dbReference type="EMBL" id="JBCITK010000001">
    <property type="protein sequence ID" value="MEN0643240.1"/>
    <property type="molecule type" value="Genomic_DNA"/>
</dbReference>
<dbReference type="Gene3D" id="3.20.20.150">
    <property type="entry name" value="Divalent-metal-dependent TIM barrel enzymes"/>
    <property type="match status" value="1"/>
</dbReference>
<accession>A0ABU9VH50</accession>